<dbReference type="AlphaFoldDB" id="A0AAP0S0M1"/>
<feature type="compositionally biased region" description="Basic and acidic residues" evidence="1">
    <location>
        <begin position="23"/>
        <end position="35"/>
    </location>
</feature>
<name>A0AAP0S0M1_LIQFO</name>
<evidence type="ECO:0000313" key="3">
    <source>
        <dbReference type="Proteomes" id="UP001415857"/>
    </source>
</evidence>
<proteinExistence type="predicted"/>
<sequence>MPAQKLPSRYAVVKTIQMDEPAEAPHETELLHENWLDPGSGHTSSGRGRGGRGRGRGRTRGGRSQRRVIGSRSETGRRSIATNSESFGQVLGWKGRTRGRGGRRRGRRTIRSRQKPVNNRVVKIIGKREPPEEIIFEKVPGKLWQE</sequence>
<dbReference type="GO" id="GO:0006357">
    <property type="term" value="P:regulation of transcription by RNA polymerase II"/>
    <property type="evidence" value="ECO:0007669"/>
    <property type="project" value="InterPro"/>
</dbReference>
<protein>
    <submittedName>
        <fullName evidence="2">Uncharacterized protein</fullName>
    </submittedName>
</protein>
<dbReference type="InterPro" id="IPR044977">
    <property type="entry name" value="RLT1-3"/>
</dbReference>
<dbReference type="PANTHER" id="PTHR36968:SF5">
    <property type="entry name" value="HOMEOBOX-DDT DOMAIN PROTEIN RLT2"/>
    <property type="match status" value="1"/>
</dbReference>
<keyword evidence="3" id="KW-1185">Reference proteome</keyword>
<evidence type="ECO:0000313" key="2">
    <source>
        <dbReference type="EMBL" id="KAK9285122.1"/>
    </source>
</evidence>
<dbReference type="PANTHER" id="PTHR36968">
    <property type="entry name" value="HOMEOBOX-DDT DOMAIN PROTEIN RLT2"/>
    <property type="match status" value="1"/>
</dbReference>
<comment type="caution">
    <text evidence="2">The sequence shown here is derived from an EMBL/GenBank/DDBJ whole genome shotgun (WGS) entry which is preliminary data.</text>
</comment>
<evidence type="ECO:0000256" key="1">
    <source>
        <dbReference type="SAM" id="MobiDB-lite"/>
    </source>
</evidence>
<dbReference type="Proteomes" id="UP001415857">
    <property type="component" value="Unassembled WGS sequence"/>
</dbReference>
<dbReference type="EMBL" id="JBBPBK010000005">
    <property type="protein sequence ID" value="KAK9285122.1"/>
    <property type="molecule type" value="Genomic_DNA"/>
</dbReference>
<feature type="compositionally biased region" description="Basic residues" evidence="1">
    <location>
        <begin position="49"/>
        <end position="66"/>
    </location>
</feature>
<gene>
    <name evidence="2" type="ORF">L1049_024307</name>
</gene>
<feature type="region of interest" description="Disordered" evidence="1">
    <location>
        <begin position="17"/>
        <end position="114"/>
    </location>
</feature>
<feature type="compositionally biased region" description="Basic residues" evidence="1">
    <location>
        <begin position="95"/>
        <end position="114"/>
    </location>
</feature>
<accession>A0AAP0S0M1</accession>
<organism evidence="2 3">
    <name type="scientific">Liquidambar formosana</name>
    <name type="common">Formosan gum</name>
    <dbReference type="NCBI Taxonomy" id="63359"/>
    <lineage>
        <taxon>Eukaryota</taxon>
        <taxon>Viridiplantae</taxon>
        <taxon>Streptophyta</taxon>
        <taxon>Embryophyta</taxon>
        <taxon>Tracheophyta</taxon>
        <taxon>Spermatophyta</taxon>
        <taxon>Magnoliopsida</taxon>
        <taxon>eudicotyledons</taxon>
        <taxon>Gunneridae</taxon>
        <taxon>Pentapetalae</taxon>
        <taxon>Saxifragales</taxon>
        <taxon>Altingiaceae</taxon>
        <taxon>Liquidambar</taxon>
    </lineage>
</organism>
<reference evidence="2 3" key="1">
    <citation type="journal article" date="2024" name="Plant J.">
        <title>Genome sequences and population genomics reveal climatic adaptation and genomic divergence between two closely related sweetgum species.</title>
        <authorList>
            <person name="Xu W.Q."/>
            <person name="Ren C.Q."/>
            <person name="Zhang X.Y."/>
            <person name="Comes H.P."/>
            <person name="Liu X.H."/>
            <person name="Li Y.G."/>
            <person name="Kettle C.J."/>
            <person name="Jalonen R."/>
            <person name="Gaisberger H."/>
            <person name="Ma Y.Z."/>
            <person name="Qiu Y.X."/>
        </authorList>
    </citation>
    <scope>NUCLEOTIDE SEQUENCE [LARGE SCALE GENOMIC DNA]</scope>
    <source>
        <strain evidence="2">Hangzhou</strain>
    </source>
</reference>